<evidence type="ECO:0000313" key="11">
    <source>
        <dbReference type="Proteomes" id="UP000320496"/>
    </source>
</evidence>
<comment type="function">
    <text evidence="7">Catalyzes the 2'-O methylation of guanosine at position 18 in tRNA.</text>
</comment>
<gene>
    <name evidence="7 10" type="primary">trmH</name>
    <name evidence="10" type="ORF">Mal4_18790</name>
</gene>
<feature type="binding site" evidence="7">
    <location>
        <position position="115"/>
    </location>
    <ligand>
        <name>S-adenosyl-L-methionine</name>
        <dbReference type="ChEBI" id="CHEBI:59789"/>
    </ligand>
</feature>
<dbReference type="InterPro" id="IPR029028">
    <property type="entry name" value="Alpha/beta_knot_MTases"/>
</dbReference>
<dbReference type="GO" id="GO:0141100">
    <property type="term" value="F:tRNA (guanine(18)-2'-O)-methyltransferase activity"/>
    <property type="evidence" value="ECO:0007669"/>
    <property type="project" value="UniProtKB-UniRule"/>
</dbReference>
<dbReference type="Gene3D" id="3.40.1280.10">
    <property type="match status" value="1"/>
</dbReference>
<feature type="domain" description="tRNA/rRNA methyltransferase SpoU type" evidence="9">
    <location>
        <begin position="35"/>
        <end position="177"/>
    </location>
</feature>
<keyword evidence="2 7" id="KW-0489">Methyltransferase</keyword>
<dbReference type="PANTHER" id="PTHR43453">
    <property type="entry name" value="RRNA METHYLASE-LIKE"/>
    <property type="match status" value="1"/>
</dbReference>
<dbReference type="CDD" id="cd18092">
    <property type="entry name" value="SpoU-like_TrmH"/>
    <property type="match status" value="1"/>
</dbReference>
<dbReference type="KEGG" id="mri:Mal4_18790"/>
<evidence type="ECO:0000256" key="3">
    <source>
        <dbReference type="ARBA" id="ARBA00022679"/>
    </source>
</evidence>
<dbReference type="EC" id="2.1.1.34" evidence="7"/>
<keyword evidence="3 7" id="KW-0808">Transferase</keyword>
<evidence type="ECO:0000256" key="4">
    <source>
        <dbReference type="ARBA" id="ARBA00022691"/>
    </source>
</evidence>
<keyword evidence="11" id="KW-1185">Reference proteome</keyword>
<dbReference type="OrthoDB" id="9794400at2"/>
<dbReference type="Proteomes" id="UP000320496">
    <property type="component" value="Chromosome"/>
</dbReference>
<keyword evidence="5 7" id="KW-0819">tRNA processing</keyword>
<evidence type="ECO:0000256" key="5">
    <source>
        <dbReference type="ARBA" id="ARBA00022694"/>
    </source>
</evidence>
<dbReference type="SUPFAM" id="SSF75217">
    <property type="entry name" value="alpha/beta knot"/>
    <property type="match status" value="1"/>
</dbReference>
<evidence type="ECO:0000313" key="10">
    <source>
        <dbReference type="EMBL" id="QDU37564.1"/>
    </source>
</evidence>
<evidence type="ECO:0000256" key="7">
    <source>
        <dbReference type="HAMAP-Rule" id="MF_02060"/>
    </source>
</evidence>
<comment type="catalytic activity">
    <reaction evidence="7">
        <text>guanosine(18) in tRNA + S-adenosyl-L-methionine = 2'-O-methylguanosine(18) in tRNA + S-adenosyl-L-homocysteine + H(+)</text>
        <dbReference type="Rhea" id="RHEA:20077"/>
        <dbReference type="Rhea" id="RHEA-COMP:10190"/>
        <dbReference type="Rhea" id="RHEA-COMP:10192"/>
        <dbReference type="ChEBI" id="CHEBI:15378"/>
        <dbReference type="ChEBI" id="CHEBI:57856"/>
        <dbReference type="ChEBI" id="CHEBI:59789"/>
        <dbReference type="ChEBI" id="CHEBI:74269"/>
        <dbReference type="ChEBI" id="CHEBI:74445"/>
        <dbReference type="EC" id="2.1.1.34"/>
    </reaction>
</comment>
<keyword evidence="4 7" id="KW-0949">S-adenosyl-L-methionine</keyword>
<dbReference type="GO" id="GO:0000049">
    <property type="term" value="F:tRNA binding"/>
    <property type="evidence" value="ECO:0007669"/>
    <property type="project" value="UniProtKB-UniRule"/>
</dbReference>
<evidence type="ECO:0000256" key="1">
    <source>
        <dbReference type="ARBA" id="ARBA00022555"/>
    </source>
</evidence>
<protein>
    <recommendedName>
        <fullName evidence="7">tRNA (guanosine(18)-2'-O)-methyltransferase</fullName>
        <ecNumber evidence="7">2.1.1.34</ecNumber>
    </recommendedName>
    <alternativeName>
        <fullName evidence="7">tRNA [Gm18] methyltransferase</fullName>
    </alternativeName>
</protein>
<dbReference type="GO" id="GO:0002938">
    <property type="term" value="P:tRNA guanine ribose methylation"/>
    <property type="evidence" value="ECO:0007669"/>
    <property type="project" value="UniProtKB-UniRule"/>
</dbReference>
<sequence>MRHHDTELYEYLQQFLTAERLQRIDEVLSFRTRHITVVLEDVFQPHNISAVLRSSDAFGVQDVHVIENYNEFETRRKIAAGTDRWLTIHRYQDEVDPRKRCVEHLRARGYRLVGTSPHGRTMSISELPIDEPVALVFGGEKEGVSDELLAACDERVFLPMYGFVESFNISVAAAIALNDLTTRLRQSGIDWGLTSDERDVLRRDWVRASVRHLEAIERRFYEDRQNQARRPPSDSPSGSRRRASDSRSAGKN</sequence>
<name>A0A517Z532_9PLAN</name>
<keyword evidence="1 7" id="KW-0820">tRNA-binding</keyword>
<comment type="similarity">
    <text evidence="7">Belongs to the class IV-like SAM-binding methyltransferase superfamily. RNA methyltransferase TrmH family.</text>
</comment>
<evidence type="ECO:0000259" key="9">
    <source>
        <dbReference type="Pfam" id="PF00588"/>
    </source>
</evidence>
<organism evidence="10 11">
    <name type="scientific">Maioricimonas rarisocia</name>
    <dbReference type="NCBI Taxonomy" id="2528026"/>
    <lineage>
        <taxon>Bacteria</taxon>
        <taxon>Pseudomonadati</taxon>
        <taxon>Planctomycetota</taxon>
        <taxon>Planctomycetia</taxon>
        <taxon>Planctomycetales</taxon>
        <taxon>Planctomycetaceae</taxon>
        <taxon>Maioricimonas</taxon>
    </lineage>
</organism>
<dbReference type="PANTHER" id="PTHR43453:SF1">
    <property type="entry name" value="TRNA_RRNA METHYLTRANSFERASE SPOU TYPE DOMAIN-CONTAINING PROTEIN"/>
    <property type="match status" value="1"/>
</dbReference>
<dbReference type="InterPro" id="IPR001537">
    <property type="entry name" value="SpoU_MeTrfase"/>
</dbReference>
<proteinExistence type="inferred from homology"/>
<dbReference type="InterPro" id="IPR029026">
    <property type="entry name" value="tRNA_m1G_MTases_N"/>
</dbReference>
<evidence type="ECO:0000256" key="8">
    <source>
        <dbReference type="SAM" id="MobiDB-lite"/>
    </source>
</evidence>
<feature type="binding site" evidence="7">
    <location>
        <position position="158"/>
    </location>
    <ligand>
        <name>S-adenosyl-L-methionine</name>
        <dbReference type="ChEBI" id="CHEBI:59789"/>
    </ligand>
</feature>
<keyword evidence="6 7" id="KW-0694">RNA-binding</keyword>
<comment type="caution">
    <text evidence="7">Lacks conserved residue(s) required for the propagation of feature annotation.</text>
</comment>
<evidence type="ECO:0000256" key="6">
    <source>
        <dbReference type="ARBA" id="ARBA00022884"/>
    </source>
</evidence>
<dbReference type="EMBL" id="CP036275">
    <property type="protein sequence ID" value="QDU37564.1"/>
    <property type="molecule type" value="Genomic_DNA"/>
</dbReference>
<reference evidence="10 11" key="1">
    <citation type="submission" date="2019-02" db="EMBL/GenBank/DDBJ databases">
        <title>Deep-cultivation of Planctomycetes and their phenomic and genomic characterization uncovers novel biology.</title>
        <authorList>
            <person name="Wiegand S."/>
            <person name="Jogler M."/>
            <person name="Boedeker C."/>
            <person name="Pinto D."/>
            <person name="Vollmers J."/>
            <person name="Rivas-Marin E."/>
            <person name="Kohn T."/>
            <person name="Peeters S.H."/>
            <person name="Heuer A."/>
            <person name="Rast P."/>
            <person name="Oberbeckmann S."/>
            <person name="Bunk B."/>
            <person name="Jeske O."/>
            <person name="Meyerdierks A."/>
            <person name="Storesund J.E."/>
            <person name="Kallscheuer N."/>
            <person name="Luecker S."/>
            <person name="Lage O.M."/>
            <person name="Pohl T."/>
            <person name="Merkel B.J."/>
            <person name="Hornburger P."/>
            <person name="Mueller R.-W."/>
            <person name="Bruemmer F."/>
            <person name="Labrenz M."/>
            <person name="Spormann A.M."/>
            <person name="Op den Camp H."/>
            <person name="Overmann J."/>
            <person name="Amann R."/>
            <person name="Jetten M.S.M."/>
            <person name="Mascher T."/>
            <person name="Medema M.H."/>
            <person name="Devos D.P."/>
            <person name="Kaster A.-K."/>
            <person name="Ovreas L."/>
            <person name="Rohde M."/>
            <person name="Galperin M.Y."/>
            <person name="Jogler C."/>
        </authorList>
    </citation>
    <scope>NUCLEOTIDE SEQUENCE [LARGE SCALE GENOMIC DNA]</scope>
    <source>
        <strain evidence="10 11">Mal4</strain>
    </source>
</reference>
<dbReference type="InterPro" id="IPR033671">
    <property type="entry name" value="TrmH"/>
</dbReference>
<dbReference type="Pfam" id="PF00588">
    <property type="entry name" value="SpoU_methylase"/>
    <property type="match status" value="1"/>
</dbReference>
<dbReference type="RefSeq" id="WP_145368475.1">
    <property type="nucleotide sequence ID" value="NZ_CP036275.1"/>
</dbReference>
<feature type="region of interest" description="Disordered" evidence="8">
    <location>
        <begin position="221"/>
        <end position="252"/>
    </location>
</feature>
<evidence type="ECO:0000256" key="2">
    <source>
        <dbReference type="ARBA" id="ARBA00022603"/>
    </source>
</evidence>
<accession>A0A517Z532</accession>
<dbReference type="HAMAP" id="MF_02060">
    <property type="entry name" value="tRNA_methyltr_TrmH"/>
    <property type="match status" value="1"/>
</dbReference>
<dbReference type="AlphaFoldDB" id="A0A517Z532"/>